<evidence type="ECO:0000256" key="4">
    <source>
        <dbReference type="ARBA" id="ARBA00022448"/>
    </source>
</evidence>
<dbReference type="Proteomes" id="UP000297647">
    <property type="component" value="Unassembled WGS sequence"/>
</dbReference>
<evidence type="ECO:0000256" key="10">
    <source>
        <dbReference type="ARBA" id="ARBA00023303"/>
    </source>
</evidence>
<protein>
    <recommendedName>
        <fullName evidence="11">Large-conductance mechanosensitive channel</fullName>
    </recommendedName>
</protein>
<reference evidence="12 13" key="1">
    <citation type="submission" date="2019-03" db="EMBL/GenBank/DDBJ databases">
        <title>Algoriphagus sp. nov, a new strain isolated from root system soil of mangrove plant Kandelia.</title>
        <authorList>
            <person name="Yin Q."/>
            <person name="Wang K."/>
            <person name="Song Z."/>
        </authorList>
    </citation>
    <scope>NUCLEOTIDE SEQUENCE [LARGE SCALE GENOMIC DNA]</scope>
    <source>
        <strain evidence="12 13">XY-J91</strain>
    </source>
</reference>
<evidence type="ECO:0000256" key="8">
    <source>
        <dbReference type="ARBA" id="ARBA00023065"/>
    </source>
</evidence>
<comment type="caution">
    <text evidence="12">The sequence shown here is derived from an EMBL/GenBank/DDBJ whole genome shotgun (WGS) entry which is preliminary data.</text>
</comment>
<evidence type="ECO:0000256" key="7">
    <source>
        <dbReference type="ARBA" id="ARBA00022989"/>
    </source>
</evidence>
<evidence type="ECO:0000256" key="3">
    <source>
        <dbReference type="ARBA" id="ARBA00011255"/>
    </source>
</evidence>
<keyword evidence="9 11" id="KW-0472">Membrane</keyword>
<keyword evidence="13" id="KW-1185">Reference proteome</keyword>
<dbReference type="PROSITE" id="PS01327">
    <property type="entry name" value="MSCL"/>
    <property type="match status" value="1"/>
</dbReference>
<comment type="similarity">
    <text evidence="2 11">Belongs to the MscL family.</text>
</comment>
<dbReference type="EMBL" id="SPSB01000001">
    <property type="protein sequence ID" value="TFV97572.1"/>
    <property type="molecule type" value="Genomic_DNA"/>
</dbReference>
<dbReference type="SUPFAM" id="SSF81330">
    <property type="entry name" value="Gated mechanosensitive channel"/>
    <property type="match status" value="1"/>
</dbReference>
<feature type="transmembrane region" description="Helical" evidence="11">
    <location>
        <begin position="12"/>
        <end position="35"/>
    </location>
</feature>
<dbReference type="InterPro" id="IPR036019">
    <property type="entry name" value="MscL_channel"/>
</dbReference>
<dbReference type="NCBIfam" id="NF010557">
    <property type="entry name" value="PRK13952.1"/>
    <property type="match status" value="1"/>
</dbReference>
<dbReference type="InterPro" id="IPR019823">
    <property type="entry name" value="Mechanosensitive_channel_CS"/>
</dbReference>
<evidence type="ECO:0000256" key="5">
    <source>
        <dbReference type="ARBA" id="ARBA00022475"/>
    </source>
</evidence>
<comment type="function">
    <text evidence="11">Channel that opens in response to stretch forces in the membrane lipid bilayer. May participate in the regulation of osmotic pressure changes within the cell.</text>
</comment>
<proteinExistence type="inferred from homology"/>
<dbReference type="PRINTS" id="PR01264">
    <property type="entry name" value="MECHCHANNEL"/>
</dbReference>
<dbReference type="AlphaFoldDB" id="A0A4Y9R111"/>
<dbReference type="HAMAP" id="MF_00115">
    <property type="entry name" value="MscL"/>
    <property type="match status" value="1"/>
</dbReference>
<organism evidence="12 13">
    <name type="scientific">Algoriphagus kandeliae</name>
    <dbReference type="NCBI Taxonomy" id="2562278"/>
    <lineage>
        <taxon>Bacteria</taxon>
        <taxon>Pseudomonadati</taxon>
        <taxon>Bacteroidota</taxon>
        <taxon>Cytophagia</taxon>
        <taxon>Cytophagales</taxon>
        <taxon>Cyclobacteriaceae</taxon>
        <taxon>Algoriphagus</taxon>
    </lineage>
</organism>
<dbReference type="InterPro" id="IPR037673">
    <property type="entry name" value="MSC/AndL"/>
</dbReference>
<dbReference type="NCBIfam" id="NF001843">
    <property type="entry name" value="PRK00567.1-4"/>
    <property type="match status" value="1"/>
</dbReference>
<dbReference type="Pfam" id="PF01741">
    <property type="entry name" value="MscL"/>
    <property type="match status" value="1"/>
</dbReference>
<evidence type="ECO:0000256" key="1">
    <source>
        <dbReference type="ARBA" id="ARBA00004651"/>
    </source>
</evidence>
<dbReference type="NCBIfam" id="TIGR00220">
    <property type="entry name" value="mscL"/>
    <property type="match status" value="1"/>
</dbReference>
<gene>
    <name evidence="11 12" type="primary">mscL</name>
    <name evidence="12" type="ORF">E4S40_02670</name>
</gene>
<sequence length="139" mass="15028">MLKEFKEFAVRGNVIDLAVGVIIGGAFGKIVSSFVNDVVMPPIGLLVGGVDFKDLAWTLKDAELDASGETIAAAVTVNYGMFIQNVVDFIIVAFVIFLAVKGINKMNKKEEKKAEAAPPPPPPKSEVLLEEIRDLLKKQ</sequence>
<evidence type="ECO:0000256" key="2">
    <source>
        <dbReference type="ARBA" id="ARBA00007254"/>
    </source>
</evidence>
<dbReference type="PANTHER" id="PTHR30266:SF2">
    <property type="entry name" value="LARGE-CONDUCTANCE MECHANOSENSITIVE CHANNEL"/>
    <property type="match status" value="1"/>
</dbReference>
<keyword evidence="4 11" id="KW-0813">Transport</keyword>
<feature type="transmembrane region" description="Helical" evidence="11">
    <location>
        <begin position="82"/>
        <end position="103"/>
    </location>
</feature>
<evidence type="ECO:0000313" key="13">
    <source>
        <dbReference type="Proteomes" id="UP000297647"/>
    </source>
</evidence>
<name>A0A4Y9R111_9BACT</name>
<dbReference type="FunFam" id="1.10.1200.120:FF:000001">
    <property type="entry name" value="Large-conductance mechanosensitive channel"/>
    <property type="match status" value="1"/>
</dbReference>
<dbReference type="PANTHER" id="PTHR30266">
    <property type="entry name" value="MECHANOSENSITIVE CHANNEL MSCL"/>
    <property type="match status" value="1"/>
</dbReference>
<keyword evidence="5 11" id="KW-1003">Cell membrane</keyword>
<comment type="subcellular location">
    <subcellularLocation>
        <location evidence="1 11">Cell membrane</location>
        <topology evidence="1 11">Multi-pass membrane protein</topology>
    </subcellularLocation>
</comment>
<dbReference type="GO" id="GO:0008381">
    <property type="term" value="F:mechanosensitive monoatomic ion channel activity"/>
    <property type="evidence" value="ECO:0007669"/>
    <property type="project" value="UniProtKB-UniRule"/>
</dbReference>
<dbReference type="GO" id="GO:0005886">
    <property type="term" value="C:plasma membrane"/>
    <property type="evidence" value="ECO:0007669"/>
    <property type="project" value="UniProtKB-SubCell"/>
</dbReference>
<keyword evidence="8 11" id="KW-0406">Ion transport</keyword>
<evidence type="ECO:0000256" key="6">
    <source>
        <dbReference type="ARBA" id="ARBA00022692"/>
    </source>
</evidence>
<keyword evidence="7 11" id="KW-1133">Transmembrane helix</keyword>
<comment type="subunit">
    <text evidence="3 11">Homopentamer.</text>
</comment>
<keyword evidence="6 11" id="KW-0812">Transmembrane</keyword>
<accession>A0A4Y9R111</accession>
<dbReference type="Gene3D" id="1.10.1200.120">
    <property type="entry name" value="Large-conductance mechanosensitive channel, MscL, domain 1"/>
    <property type="match status" value="1"/>
</dbReference>
<evidence type="ECO:0000256" key="9">
    <source>
        <dbReference type="ARBA" id="ARBA00023136"/>
    </source>
</evidence>
<evidence type="ECO:0000313" key="12">
    <source>
        <dbReference type="EMBL" id="TFV97572.1"/>
    </source>
</evidence>
<keyword evidence="10 11" id="KW-0407">Ion channel</keyword>
<evidence type="ECO:0000256" key="11">
    <source>
        <dbReference type="HAMAP-Rule" id="MF_00115"/>
    </source>
</evidence>
<dbReference type="InterPro" id="IPR001185">
    <property type="entry name" value="MS_channel"/>
</dbReference>